<keyword evidence="3" id="KW-1185">Reference proteome</keyword>
<evidence type="ECO:0000256" key="1">
    <source>
        <dbReference type="SAM" id="MobiDB-lite"/>
    </source>
</evidence>
<gene>
    <name evidence="2" type="ORF">Tco_0725724</name>
</gene>
<name>A0ABQ4YFW5_9ASTR</name>
<dbReference type="Proteomes" id="UP001151760">
    <property type="component" value="Unassembled WGS sequence"/>
</dbReference>
<feature type="compositionally biased region" description="Basic and acidic residues" evidence="1">
    <location>
        <begin position="69"/>
        <end position="86"/>
    </location>
</feature>
<protein>
    <submittedName>
        <fullName evidence="2">Uncharacterized protein</fullName>
    </submittedName>
</protein>
<reference evidence="2" key="1">
    <citation type="journal article" date="2022" name="Int. J. Mol. Sci.">
        <title>Draft Genome of Tanacetum Coccineum: Genomic Comparison of Closely Related Tanacetum-Family Plants.</title>
        <authorList>
            <person name="Yamashiro T."/>
            <person name="Shiraishi A."/>
            <person name="Nakayama K."/>
            <person name="Satake H."/>
        </authorList>
    </citation>
    <scope>NUCLEOTIDE SEQUENCE</scope>
</reference>
<comment type="caution">
    <text evidence="2">The sequence shown here is derived from an EMBL/GenBank/DDBJ whole genome shotgun (WGS) entry which is preliminary data.</text>
</comment>
<feature type="region of interest" description="Disordered" evidence="1">
    <location>
        <begin position="64"/>
        <end position="86"/>
    </location>
</feature>
<organism evidence="2 3">
    <name type="scientific">Tanacetum coccineum</name>
    <dbReference type="NCBI Taxonomy" id="301880"/>
    <lineage>
        <taxon>Eukaryota</taxon>
        <taxon>Viridiplantae</taxon>
        <taxon>Streptophyta</taxon>
        <taxon>Embryophyta</taxon>
        <taxon>Tracheophyta</taxon>
        <taxon>Spermatophyta</taxon>
        <taxon>Magnoliopsida</taxon>
        <taxon>eudicotyledons</taxon>
        <taxon>Gunneridae</taxon>
        <taxon>Pentapetalae</taxon>
        <taxon>asterids</taxon>
        <taxon>campanulids</taxon>
        <taxon>Asterales</taxon>
        <taxon>Asteraceae</taxon>
        <taxon>Asteroideae</taxon>
        <taxon>Anthemideae</taxon>
        <taxon>Anthemidinae</taxon>
        <taxon>Tanacetum</taxon>
    </lineage>
</organism>
<proteinExistence type="predicted"/>
<accession>A0ABQ4YFW5</accession>
<evidence type="ECO:0000313" key="3">
    <source>
        <dbReference type="Proteomes" id="UP001151760"/>
    </source>
</evidence>
<dbReference type="EMBL" id="BQNB010010333">
    <property type="protein sequence ID" value="GJS75843.1"/>
    <property type="molecule type" value="Genomic_DNA"/>
</dbReference>
<reference evidence="2" key="2">
    <citation type="submission" date="2022-01" db="EMBL/GenBank/DDBJ databases">
        <authorList>
            <person name="Yamashiro T."/>
            <person name="Shiraishi A."/>
            <person name="Satake H."/>
            <person name="Nakayama K."/>
        </authorList>
    </citation>
    <scope>NUCLEOTIDE SEQUENCE</scope>
</reference>
<feature type="compositionally biased region" description="Polar residues" evidence="1">
    <location>
        <begin position="1"/>
        <end position="12"/>
    </location>
</feature>
<evidence type="ECO:0000313" key="2">
    <source>
        <dbReference type="EMBL" id="GJS75843.1"/>
    </source>
</evidence>
<sequence>MATMAENVNASGAENRPPMLEKGMYDSWKSHILIYIERKENSDMLVDSINNGPFQLKPKVIIPATDGSPEQKRLETLDDLTPEEKL</sequence>
<feature type="region of interest" description="Disordered" evidence="1">
    <location>
        <begin position="1"/>
        <end position="20"/>
    </location>
</feature>